<feature type="chain" id="PRO_5012929204" evidence="1">
    <location>
        <begin position="31"/>
        <end position="168"/>
    </location>
</feature>
<keyword evidence="1" id="KW-0732">Signal</keyword>
<dbReference type="RefSeq" id="WP_073254689.1">
    <property type="nucleotide sequence ID" value="NZ_FQZQ01000018.1"/>
</dbReference>
<evidence type="ECO:0000313" key="2">
    <source>
        <dbReference type="EMBL" id="SHK08392.1"/>
    </source>
</evidence>
<gene>
    <name evidence="2" type="ORF">SAMN05444000_11872</name>
</gene>
<protein>
    <submittedName>
        <fullName evidence="2">Uncharacterized protein</fullName>
    </submittedName>
</protein>
<keyword evidence="3" id="KW-1185">Reference proteome</keyword>
<evidence type="ECO:0000256" key="1">
    <source>
        <dbReference type="SAM" id="SignalP"/>
    </source>
</evidence>
<evidence type="ECO:0000313" key="3">
    <source>
        <dbReference type="Proteomes" id="UP000183982"/>
    </source>
</evidence>
<reference evidence="3" key="1">
    <citation type="submission" date="2016-11" db="EMBL/GenBank/DDBJ databases">
        <authorList>
            <person name="Varghese N."/>
            <person name="Submissions S."/>
        </authorList>
    </citation>
    <scope>NUCLEOTIDE SEQUENCE [LARGE SCALE GENOMIC DNA]</scope>
    <source>
        <strain evidence="3">DSM 100564</strain>
    </source>
</reference>
<feature type="signal peptide" evidence="1">
    <location>
        <begin position="1"/>
        <end position="30"/>
    </location>
</feature>
<dbReference type="EMBL" id="FQZQ01000018">
    <property type="protein sequence ID" value="SHK08392.1"/>
    <property type="molecule type" value="Genomic_DNA"/>
</dbReference>
<dbReference type="OrthoDB" id="6088067at2"/>
<proteinExistence type="predicted"/>
<dbReference type="Proteomes" id="UP000183982">
    <property type="component" value="Unassembled WGS sequence"/>
</dbReference>
<organism evidence="2 3">
    <name type="scientific">Shimia gijangensis</name>
    <dbReference type="NCBI Taxonomy" id="1470563"/>
    <lineage>
        <taxon>Bacteria</taxon>
        <taxon>Pseudomonadati</taxon>
        <taxon>Pseudomonadota</taxon>
        <taxon>Alphaproteobacteria</taxon>
        <taxon>Rhodobacterales</taxon>
        <taxon>Roseobacteraceae</taxon>
    </lineage>
</organism>
<accession>A0A1M6PK79</accession>
<dbReference type="AlphaFoldDB" id="A0A1M6PK79"/>
<sequence length="168" mass="18543">MMPLQLLNRVKMRLVGSMLAASILTSQAVAMDILELPQQFQEKITLAKKECAEFSDGEFYIDWGAVNRVDLDGDMRFDWVLNEFGFACSSAASLYHGTGGSVSHFLVADNLSSLLNQGWSIISLGPHRVLLADVHGSQCGGINPTPCVTSSIWDNEEMLWRSTSAEWE</sequence>
<name>A0A1M6PK79_9RHOB</name>